<dbReference type="CDD" id="cd16439">
    <property type="entry name" value="beta_Kdo_transferase_KpsC_2"/>
    <property type="match status" value="1"/>
</dbReference>
<accession>A0A4U1B8C3</accession>
<gene>
    <name evidence="1" type="ORF">E8M12_05580</name>
</gene>
<reference evidence="1 2" key="1">
    <citation type="submission" date="2019-04" db="EMBL/GenBank/DDBJ databases">
        <title>Thalassotalea guangxiensis sp. nov., isolated from sediment of the coastal wetland.</title>
        <authorList>
            <person name="Zheng S."/>
            <person name="Zhang D."/>
        </authorList>
    </citation>
    <scope>NUCLEOTIDE SEQUENCE [LARGE SCALE GENOMIC DNA]</scope>
    <source>
        <strain evidence="1 2">ZS-4</strain>
    </source>
</reference>
<dbReference type="InterPro" id="IPR007833">
    <property type="entry name" value="Capsule_polysaccharide_synth"/>
</dbReference>
<dbReference type="Proteomes" id="UP000307999">
    <property type="component" value="Unassembled WGS sequence"/>
</dbReference>
<organism evidence="1 2">
    <name type="scientific">Thalassotalea mangrovi</name>
    <dbReference type="NCBI Taxonomy" id="2572245"/>
    <lineage>
        <taxon>Bacteria</taxon>
        <taxon>Pseudomonadati</taxon>
        <taxon>Pseudomonadota</taxon>
        <taxon>Gammaproteobacteria</taxon>
        <taxon>Alteromonadales</taxon>
        <taxon>Colwelliaceae</taxon>
        <taxon>Thalassotalea</taxon>
    </lineage>
</organism>
<dbReference type="GO" id="GO:0000271">
    <property type="term" value="P:polysaccharide biosynthetic process"/>
    <property type="evidence" value="ECO:0007669"/>
    <property type="project" value="InterPro"/>
</dbReference>
<dbReference type="GO" id="GO:0015774">
    <property type="term" value="P:polysaccharide transport"/>
    <property type="evidence" value="ECO:0007669"/>
    <property type="project" value="InterPro"/>
</dbReference>
<sequence>MKKRSSIEACMGEPLRLPKRSLPIGKRDSFAGWGQKANTENVRALAQKHQCQYLSLEDGFIGYIGHPAKNGHAVSLVSDDTGIYYDARQASQLEALIKTEKQPEILARAERLIEKIRSHCITKYNCYQSTTLPADIAEKLSAVSGKKILLVDQVAGDLSVTGALATEDDFMAMAEQAQKNNPDATLVLRTHPDTRLGSKKGILARANLHNVLIISEACHPHALINAVDEVYTVSSQMGFEGLLLNKPVHCFGMPFYAGWGLTFDAKQCARRNKQVSLPALVAAALIEYPKYYNPISQQRCEVEEIVDLIAAQYSSQETLSAESQKIASKPYSTIYLVGFSLWKRAFIKSFCAHLADTLKFVSQPVLQPKAGEQNVVWGGKYPELENCIRIEDGFIRSSGLGSNLCRPSSLAIDSHGIYFDSRKPSDLEIHLNTFAFEQDHNRRGENLITLLQQTGVSKYNVGIKQTYQPASNSKRKLLVVGQVDGDASIKTGSPKLQSNEALLWVVREKNPDAHIIYKPHPDVVAGNRGGQISADCRQQCVDEQVVELSLNSLYAHIDELHTMTSLSGFEALVQGVPVVTWGQPFYSGWGLTTDQCPPARRRRKVSLSELVYATLVLYPRYIDWSTDLFSTPELVISTMAQQGSSAITADNYWQRLVIKSRYLWQTFF</sequence>
<protein>
    <submittedName>
        <fullName evidence="1">Capsular polysaccharide biosynthesis protein</fullName>
    </submittedName>
</protein>
<dbReference type="OrthoDB" id="543755at2"/>
<proteinExistence type="predicted"/>
<dbReference type="AlphaFoldDB" id="A0A4U1B8C3"/>
<evidence type="ECO:0000313" key="1">
    <source>
        <dbReference type="EMBL" id="TKB46193.1"/>
    </source>
</evidence>
<evidence type="ECO:0000313" key="2">
    <source>
        <dbReference type="Proteomes" id="UP000307999"/>
    </source>
</evidence>
<name>A0A4U1B8C3_9GAMM</name>
<dbReference type="CDD" id="cd16440">
    <property type="entry name" value="beta_Kdo_transferase_KpsC_1"/>
    <property type="match status" value="1"/>
</dbReference>
<dbReference type="Pfam" id="PF05159">
    <property type="entry name" value="Capsule_synth"/>
    <property type="match status" value="2"/>
</dbReference>
<comment type="caution">
    <text evidence="1">The sequence shown here is derived from an EMBL/GenBank/DDBJ whole genome shotgun (WGS) entry which is preliminary data.</text>
</comment>
<keyword evidence="2" id="KW-1185">Reference proteome</keyword>
<dbReference type="EMBL" id="SWDB01000010">
    <property type="protein sequence ID" value="TKB46193.1"/>
    <property type="molecule type" value="Genomic_DNA"/>
</dbReference>